<evidence type="ECO:0000313" key="2">
    <source>
        <dbReference type="Proteomes" id="UP000199103"/>
    </source>
</evidence>
<gene>
    <name evidence="1" type="ORF">SAMN04489812_6107</name>
</gene>
<accession>A0A1H2APK7</accession>
<name>A0A1H2APK7_9ACTN</name>
<sequence>MMVTMTDQTERCWLFDTLAVTVAWVDFHDPAMADRADARERGVRVEIRPMTIEAGGSVYASPAIALAPAVCRIDLLESAPDAADRMHWHPVMIDGEPDDREYVPRMGADPAGWLAARLAEVDVLLQRTGVPDDADRRAAAAAIARSADEIVDAARAGLDWARQPWPQVERDVRGMAVSVG</sequence>
<proteinExistence type="predicted"/>
<reference evidence="1 2" key="1">
    <citation type="submission" date="2016-10" db="EMBL/GenBank/DDBJ databases">
        <authorList>
            <person name="de Groot N.N."/>
        </authorList>
    </citation>
    <scope>NUCLEOTIDE SEQUENCE [LARGE SCALE GENOMIC DNA]</scope>
    <source>
        <strain evidence="1 2">DSM 21800</strain>
    </source>
</reference>
<dbReference type="EMBL" id="LT629772">
    <property type="protein sequence ID" value="SDT47727.1"/>
    <property type="molecule type" value="Genomic_DNA"/>
</dbReference>
<organism evidence="1 2">
    <name type="scientific">Microlunatus soli</name>
    <dbReference type="NCBI Taxonomy" id="630515"/>
    <lineage>
        <taxon>Bacteria</taxon>
        <taxon>Bacillati</taxon>
        <taxon>Actinomycetota</taxon>
        <taxon>Actinomycetes</taxon>
        <taxon>Propionibacteriales</taxon>
        <taxon>Propionibacteriaceae</taxon>
        <taxon>Microlunatus</taxon>
    </lineage>
</organism>
<keyword evidence="2" id="KW-1185">Reference proteome</keyword>
<protein>
    <submittedName>
        <fullName evidence="1">Uncharacterized protein</fullName>
    </submittedName>
</protein>
<evidence type="ECO:0000313" key="1">
    <source>
        <dbReference type="EMBL" id="SDT47727.1"/>
    </source>
</evidence>
<dbReference type="Proteomes" id="UP000199103">
    <property type="component" value="Chromosome I"/>
</dbReference>
<dbReference type="AlphaFoldDB" id="A0A1H2APK7"/>